<feature type="region of interest" description="Disordered" evidence="1">
    <location>
        <begin position="74"/>
        <end position="97"/>
    </location>
</feature>
<reference evidence="2 3" key="1">
    <citation type="journal article" date="2013" name="Nat. Commun.">
        <title>Genome sequence and functional genomic analysis of the oil-degrading bacterium Oleispira antarctica.</title>
        <authorList>
            <person name="Kube M."/>
            <person name="Chernikova T.N."/>
            <person name="Al-Ramahi Y."/>
            <person name="Beloqui A."/>
            <person name="Lopez-Cortez N."/>
            <person name="Guazzaroni M.E."/>
            <person name="Heipieper H.J."/>
            <person name="Klages S."/>
            <person name="Kotsyurbenko O.R."/>
            <person name="Langer I."/>
            <person name="Nechitaylo T.Y."/>
            <person name="Lunsdorf H."/>
            <person name="Fernandez M."/>
            <person name="Juarez S."/>
            <person name="Ciordia S."/>
            <person name="Singer A."/>
            <person name="Kagan O."/>
            <person name="Egorova O."/>
            <person name="Petit P.A."/>
            <person name="Stogios P."/>
            <person name="Kim Y."/>
            <person name="Tchigvintsev A."/>
            <person name="Flick R."/>
            <person name="Denaro R."/>
            <person name="Genovese M."/>
            <person name="Albar J.P."/>
            <person name="Reva O.N."/>
            <person name="Martinez-Gomariz M."/>
            <person name="Tran H."/>
            <person name="Ferrer M."/>
            <person name="Savchenko A."/>
            <person name="Yakunin A.F."/>
            <person name="Yakimov M.M."/>
            <person name="Golyshina O.V."/>
            <person name="Reinhardt R."/>
            <person name="Golyshin P.N."/>
        </authorList>
    </citation>
    <scope>NUCLEOTIDE SEQUENCE [LARGE SCALE GENOMIC DNA]</scope>
</reference>
<accession>R4YLG5</accession>
<evidence type="ECO:0000256" key="1">
    <source>
        <dbReference type="SAM" id="MobiDB-lite"/>
    </source>
</evidence>
<dbReference type="AlphaFoldDB" id="R4YLG5"/>
<sequence length="97" mass="11598">MAKSNFLLDEIEAMTAEIHSLLKQGVKELSEKRIDQRQQKIELLFIHPDRITAQDQARLQIMLDQDALIKQPLEKEQQEYHNRNRKRSKLKLYKQNT</sequence>
<dbReference type="STRING" id="698738.OLEAN_C11990"/>
<proteinExistence type="predicted"/>
<evidence type="ECO:0000313" key="2">
    <source>
        <dbReference type="EMBL" id="CCK75375.1"/>
    </source>
</evidence>
<dbReference type="Proteomes" id="UP000032749">
    <property type="component" value="Chromosome"/>
</dbReference>
<name>R4YLG5_OLEAN</name>
<dbReference type="HOGENOM" id="CLU_2343948_0_0_6"/>
<keyword evidence="3" id="KW-1185">Reference proteome</keyword>
<feature type="compositionally biased region" description="Basic residues" evidence="1">
    <location>
        <begin position="83"/>
        <end position="97"/>
    </location>
</feature>
<gene>
    <name evidence="2" type="ORF">OLEAN_C11990</name>
</gene>
<dbReference type="KEGG" id="oai:OLEAN_C11990"/>
<protein>
    <submittedName>
        <fullName evidence="2">Uncharacterized protein</fullName>
    </submittedName>
</protein>
<evidence type="ECO:0000313" key="3">
    <source>
        <dbReference type="Proteomes" id="UP000032749"/>
    </source>
</evidence>
<dbReference type="EMBL" id="FO203512">
    <property type="protein sequence ID" value="CCK75375.1"/>
    <property type="molecule type" value="Genomic_DNA"/>
</dbReference>
<organism evidence="2 3">
    <name type="scientific">Oleispira antarctica RB-8</name>
    <dbReference type="NCBI Taxonomy" id="698738"/>
    <lineage>
        <taxon>Bacteria</taxon>
        <taxon>Pseudomonadati</taxon>
        <taxon>Pseudomonadota</taxon>
        <taxon>Gammaproteobacteria</taxon>
        <taxon>Oceanospirillales</taxon>
        <taxon>Oceanospirillaceae</taxon>
        <taxon>Oleispira</taxon>
    </lineage>
</organism>